<keyword evidence="6" id="KW-0297">G-protein coupled receptor</keyword>
<feature type="transmembrane region" description="Helical" evidence="11">
    <location>
        <begin position="160"/>
        <end position="179"/>
    </location>
</feature>
<sequence length="400" mass="45486">MLQVLTIVVATSLFPASLAADDLGVDSQYAEYYSYIMEQNETCYSDFANVSFEGVYCEANFEGFCWPPTEVGETVTFECEAELHSVSRTCEENGEWEHKTMDDMYYECHKFTLLNLQLTLPCGIISFVACTIAFIILAFSRSLWCTRNYIHWHLITSFGLKYFVLCIPTFMFLVLDVQTSRAAGLAVFYISTYLEMTNFSWMFVEGLYLHTIVALAFRFDVDQIKFYWYCAIGWVVPFFFAGTFLIVCISTQFEDKVKDVALQIFVVLPITTVLVLNSIFLLNIVRILMSKLRESSGDTQLKHYRRTARATLVLVILLGISYVFPIFVLNLISGLPDMAVIVIMIINTIVGGLQGFLVSLIYVFMNSELLLLAGTRSLIGLSKPQSDRSQSLTFIFNVHD</sequence>
<evidence type="ECO:0000256" key="8">
    <source>
        <dbReference type="ARBA" id="ARBA00023157"/>
    </source>
</evidence>
<dbReference type="EMBL" id="MRZV01001021">
    <property type="protein sequence ID" value="PIK41405.1"/>
    <property type="molecule type" value="Genomic_DNA"/>
</dbReference>
<evidence type="ECO:0000256" key="4">
    <source>
        <dbReference type="ARBA" id="ARBA00022692"/>
    </source>
</evidence>
<dbReference type="CDD" id="cd00033">
    <property type="entry name" value="CCP"/>
    <property type="match status" value="1"/>
</dbReference>
<dbReference type="InterPro" id="IPR001879">
    <property type="entry name" value="GPCR_2_extracellular_dom"/>
</dbReference>
<evidence type="ECO:0000259" key="13">
    <source>
        <dbReference type="PROSITE" id="PS50227"/>
    </source>
</evidence>
<feature type="transmembrane region" description="Helical" evidence="11">
    <location>
        <begin position="226"/>
        <end position="252"/>
    </location>
</feature>
<dbReference type="SUPFAM" id="SSF81321">
    <property type="entry name" value="Family A G protein-coupled receptor-like"/>
    <property type="match status" value="1"/>
</dbReference>
<keyword evidence="3" id="KW-1003">Cell membrane</keyword>
<feature type="transmembrane region" description="Helical" evidence="11">
    <location>
        <begin position="118"/>
        <end position="139"/>
    </location>
</feature>
<feature type="transmembrane region" description="Helical" evidence="11">
    <location>
        <begin position="310"/>
        <end position="332"/>
    </location>
</feature>
<keyword evidence="7 11" id="KW-0472">Membrane</keyword>
<keyword evidence="10" id="KW-0807">Transducer</keyword>
<comment type="caution">
    <text evidence="15">The sequence shown here is derived from an EMBL/GenBank/DDBJ whole genome shotgun (WGS) entry which is preliminary data.</text>
</comment>
<feature type="transmembrane region" description="Helical" evidence="11">
    <location>
        <begin position="199"/>
        <end position="219"/>
    </location>
</feature>
<dbReference type="Gene3D" id="1.20.1070.10">
    <property type="entry name" value="Rhodopsin 7-helix transmembrane proteins"/>
    <property type="match status" value="1"/>
</dbReference>
<dbReference type="Proteomes" id="UP000230750">
    <property type="component" value="Unassembled WGS sequence"/>
</dbReference>
<evidence type="ECO:0000256" key="6">
    <source>
        <dbReference type="ARBA" id="ARBA00023040"/>
    </source>
</evidence>
<dbReference type="GO" id="GO:0007188">
    <property type="term" value="P:adenylate cyclase-modulating G protein-coupled receptor signaling pathway"/>
    <property type="evidence" value="ECO:0007669"/>
    <property type="project" value="TreeGrafter"/>
</dbReference>
<dbReference type="GO" id="GO:0005886">
    <property type="term" value="C:plasma membrane"/>
    <property type="evidence" value="ECO:0007669"/>
    <property type="project" value="UniProtKB-SubCell"/>
</dbReference>
<keyword evidence="4 11" id="KW-0812">Transmembrane</keyword>
<evidence type="ECO:0000256" key="5">
    <source>
        <dbReference type="ARBA" id="ARBA00022989"/>
    </source>
</evidence>
<dbReference type="SUPFAM" id="SSF111418">
    <property type="entry name" value="Hormone receptor domain"/>
    <property type="match status" value="1"/>
</dbReference>
<feature type="chain" id="PRO_5013762149" evidence="12">
    <location>
        <begin position="20"/>
        <end position="400"/>
    </location>
</feature>
<dbReference type="InterPro" id="IPR050332">
    <property type="entry name" value="GPCR_2"/>
</dbReference>
<proteinExistence type="inferred from homology"/>
<evidence type="ECO:0000256" key="12">
    <source>
        <dbReference type="SAM" id="SignalP"/>
    </source>
</evidence>
<comment type="subcellular location">
    <subcellularLocation>
        <location evidence="1">Cell membrane</location>
        <topology evidence="1">Multi-pass membrane protein</topology>
    </subcellularLocation>
</comment>
<evidence type="ECO:0000256" key="3">
    <source>
        <dbReference type="ARBA" id="ARBA00022475"/>
    </source>
</evidence>
<keyword evidence="5 11" id="KW-1133">Transmembrane helix</keyword>
<dbReference type="InterPro" id="IPR017981">
    <property type="entry name" value="GPCR_2-like_7TM"/>
</dbReference>
<dbReference type="AlphaFoldDB" id="A0A2G8K0C8"/>
<evidence type="ECO:0000313" key="16">
    <source>
        <dbReference type="Proteomes" id="UP000230750"/>
    </source>
</evidence>
<dbReference type="PROSITE" id="PS50261">
    <property type="entry name" value="G_PROTEIN_RECEP_F2_4"/>
    <property type="match status" value="1"/>
</dbReference>
<comment type="similarity">
    <text evidence="2">Belongs to the G-protein coupled receptor 2 family.</text>
</comment>
<dbReference type="Pfam" id="PF00002">
    <property type="entry name" value="7tm_2"/>
    <property type="match status" value="1"/>
</dbReference>
<evidence type="ECO:0000256" key="10">
    <source>
        <dbReference type="ARBA" id="ARBA00023224"/>
    </source>
</evidence>
<dbReference type="InterPro" id="IPR000436">
    <property type="entry name" value="Sushi_SCR_CCP_dom"/>
</dbReference>
<feature type="transmembrane region" description="Helical" evidence="11">
    <location>
        <begin position="338"/>
        <end position="364"/>
    </location>
</feature>
<feature type="domain" description="G-protein coupled receptors family 2 profile 2" evidence="14">
    <location>
        <begin position="115"/>
        <end position="366"/>
    </location>
</feature>
<dbReference type="PROSITE" id="PS50227">
    <property type="entry name" value="G_PROTEIN_RECEP_F2_3"/>
    <property type="match status" value="1"/>
</dbReference>
<name>A0A2G8K0C8_STIJA</name>
<dbReference type="OrthoDB" id="6022368at2759"/>
<accession>A0A2G8K0C8</accession>
<feature type="transmembrane region" description="Helical" evidence="11">
    <location>
        <begin position="264"/>
        <end position="289"/>
    </location>
</feature>
<evidence type="ECO:0000256" key="11">
    <source>
        <dbReference type="SAM" id="Phobius"/>
    </source>
</evidence>
<dbReference type="InterPro" id="IPR036445">
    <property type="entry name" value="GPCR_2_extracell_dom_sf"/>
</dbReference>
<dbReference type="Gene3D" id="4.10.1240.10">
    <property type="entry name" value="GPCR, family 2, extracellular hormone receptor domain"/>
    <property type="match status" value="1"/>
</dbReference>
<evidence type="ECO:0000256" key="1">
    <source>
        <dbReference type="ARBA" id="ARBA00004651"/>
    </source>
</evidence>
<organism evidence="15 16">
    <name type="scientific">Stichopus japonicus</name>
    <name type="common">Sea cucumber</name>
    <dbReference type="NCBI Taxonomy" id="307972"/>
    <lineage>
        <taxon>Eukaryota</taxon>
        <taxon>Metazoa</taxon>
        <taxon>Echinodermata</taxon>
        <taxon>Eleutherozoa</taxon>
        <taxon>Echinozoa</taxon>
        <taxon>Holothuroidea</taxon>
        <taxon>Aspidochirotacea</taxon>
        <taxon>Aspidochirotida</taxon>
        <taxon>Stichopodidae</taxon>
        <taxon>Apostichopus</taxon>
    </lineage>
</organism>
<evidence type="ECO:0000256" key="2">
    <source>
        <dbReference type="ARBA" id="ARBA00005314"/>
    </source>
</evidence>
<dbReference type="GO" id="GO:0017046">
    <property type="term" value="F:peptide hormone binding"/>
    <property type="evidence" value="ECO:0007669"/>
    <property type="project" value="TreeGrafter"/>
</dbReference>
<evidence type="ECO:0000259" key="14">
    <source>
        <dbReference type="PROSITE" id="PS50261"/>
    </source>
</evidence>
<dbReference type="PANTHER" id="PTHR45620">
    <property type="entry name" value="PDF RECEPTOR-LIKE PROTEIN-RELATED"/>
    <property type="match status" value="1"/>
</dbReference>
<dbReference type="STRING" id="307972.A0A2G8K0C8"/>
<evidence type="ECO:0000256" key="9">
    <source>
        <dbReference type="ARBA" id="ARBA00023170"/>
    </source>
</evidence>
<dbReference type="InterPro" id="IPR000832">
    <property type="entry name" value="GPCR_2_secretin-like"/>
</dbReference>
<keyword evidence="16" id="KW-1185">Reference proteome</keyword>
<dbReference type="GO" id="GO:0007166">
    <property type="term" value="P:cell surface receptor signaling pathway"/>
    <property type="evidence" value="ECO:0007669"/>
    <property type="project" value="InterPro"/>
</dbReference>
<reference evidence="15 16" key="1">
    <citation type="journal article" date="2017" name="PLoS Biol.">
        <title>The sea cucumber genome provides insights into morphological evolution and visceral regeneration.</title>
        <authorList>
            <person name="Zhang X."/>
            <person name="Sun L."/>
            <person name="Yuan J."/>
            <person name="Sun Y."/>
            <person name="Gao Y."/>
            <person name="Zhang L."/>
            <person name="Li S."/>
            <person name="Dai H."/>
            <person name="Hamel J.F."/>
            <person name="Liu C."/>
            <person name="Yu Y."/>
            <person name="Liu S."/>
            <person name="Lin W."/>
            <person name="Guo K."/>
            <person name="Jin S."/>
            <person name="Xu P."/>
            <person name="Storey K.B."/>
            <person name="Huan P."/>
            <person name="Zhang T."/>
            <person name="Zhou Y."/>
            <person name="Zhang J."/>
            <person name="Lin C."/>
            <person name="Li X."/>
            <person name="Xing L."/>
            <person name="Huo D."/>
            <person name="Sun M."/>
            <person name="Wang L."/>
            <person name="Mercier A."/>
            <person name="Li F."/>
            <person name="Yang H."/>
            <person name="Xiang J."/>
        </authorList>
    </citation>
    <scope>NUCLEOTIDE SEQUENCE [LARGE SCALE GENOMIC DNA]</scope>
    <source>
        <strain evidence="15">Shaxun</strain>
        <tissue evidence="15">Muscle</tissue>
    </source>
</reference>
<protein>
    <submittedName>
        <fullName evidence="15">Putative corticotropin-releasing factor receptor 2 isoform X3</fullName>
    </submittedName>
</protein>
<keyword evidence="12" id="KW-0732">Signal</keyword>
<feature type="signal peptide" evidence="12">
    <location>
        <begin position="1"/>
        <end position="19"/>
    </location>
</feature>
<keyword evidence="8" id="KW-1015">Disulfide bond</keyword>
<feature type="domain" description="G-protein coupled receptors family 2 profile 1" evidence="13">
    <location>
        <begin position="42"/>
        <end position="112"/>
    </location>
</feature>
<gene>
    <name evidence="15" type="ORF">BSL78_21730</name>
</gene>
<evidence type="ECO:0000313" key="15">
    <source>
        <dbReference type="EMBL" id="PIK41405.1"/>
    </source>
</evidence>
<keyword evidence="9 15" id="KW-0675">Receptor</keyword>
<dbReference type="GO" id="GO:0008528">
    <property type="term" value="F:G protein-coupled peptide receptor activity"/>
    <property type="evidence" value="ECO:0007669"/>
    <property type="project" value="TreeGrafter"/>
</dbReference>
<dbReference type="SMR" id="A0A2G8K0C8"/>
<evidence type="ECO:0000256" key="7">
    <source>
        <dbReference type="ARBA" id="ARBA00023136"/>
    </source>
</evidence>
<dbReference type="Pfam" id="PF02793">
    <property type="entry name" value="HRM"/>
    <property type="match status" value="1"/>
</dbReference>
<dbReference type="PRINTS" id="PR00249">
    <property type="entry name" value="GPCRSECRETIN"/>
</dbReference>
<dbReference type="PANTHER" id="PTHR45620:SF15">
    <property type="entry name" value="DIURETIC HORMONE 44 RECEPTOR 1-RELATED"/>
    <property type="match status" value="1"/>
</dbReference>